<keyword evidence="5" id="KW-1185">Reference proteome</keyword>
<comment type="similarity">
    <text evidence="1">Belongs to the transferase hexapeptide repeat family.</text>
</comment>
<name>A0ABT9Y5L9_9FIRM</name>
<reference evidence="4 5" key="1">
    <citation type="submission" date="2023-07" db="EMBL/GenBank/DDBJ databases">
        <title>Genomic Encyclopedia of Type Strains, Phase IV (KMG-IV): sequencing the most valuable type-strain genomes for metagenomic binning, comparative biology and taxonomic classification.</title>
        <authorList>
            <person name="Goeker M."/>
        </authorList>
    </citation>
    <scope>NUCLEOTIDE SEQUENCE [LARGE SCALE GENOMIC DNA]</scope>
    <source>
        <strain evidence="4 5">DSM 16980</strain>
    </source>
</reference>
<keyword evidence="4" id="KW-0548">Nucleotidyltransferase</keyword>
<evidence type="ECO:0000256" key="1">
    <source>
        <dbReference type="ARBA" id="ARBA00007274"/>
    </source>
</evidence>
<dbReference type="PANTHER" id="PTHR22572">
    <property type="entry name" value="SUGAR-1-PHOSPHATE GUANYL TRANSFERASE"/>
    <property type="match status" value="1"/>
</dbReference>
<organism evidence="4 5">
    <name type="scientific">Pectinatus haikarae</name>
    <dbReference type="NCBI Taxonomy" id="349096"/>
    <lineage>
        <taxon>Bacteria</taxon>
        <taxon>Bacillati</taxon>
        <taxon>Bacillota</taxon>
        <taxon>Negativicutes</taxon>
        <taxon>Selenomonadales</taxon>
        <taxon>Selenomonadaceae</taxon>
        <taxon>Pectinatus</taxon>
    </lineage>
</organism>
<dbReference type="Gene3D" id="2.160.10.10">
    <property type="entry name" value="Hexapeptide repeat proteins"/>
    <property type="match status" value="1"/>
</dbReference>
<sequence>MKALFLAGGLGSRLKEMTKEIPKPMLPILEQPLLSRTIEKLKTYDINEIVVSICYLPQKIKEYFGDGKRYAIKISYQKENKPLGTGGAIKAAEKFFSETFFVFNADIVSDIDLKAMLCFHQKKKAAVTIAATHVKNPANYGVIEYDKNGYITEFKEKPRPGETQSHLINAGIYIFEPKVFEEIKMGVYSSVEQDIYPLLLQKKYKLAVYDHCAYWRDLGTPQDYLIFHQDILNNKVNFFIQNFSGENIFVGQNTCIGDKVQLIAPVYIGAGVIIEPYSVIGPYTVLGKNTVVGKGASLKNCVTWSNVKIDNYAKIDGAVMTPGCIISSNKNSPYEKILDKKIQNFV</sequence>
<dbReference type="GO" id="GO:0004475">
    <property type="term" value="F:mannose-1-phosphate guanylyltransferase (GTP) activity"/>
    <property type="evidence" value="ECO:0007669"/>
    <property type="project" value="UniProtKB-EC"/>
</dbReference>
<dbReference type="Gene3D" id="3.90.550.10">
    <property type="entry name" value="Spore Coat Polysaccharide Biosynthesis Protein SpsA, Chain A"/>
    <property type="match status" value="1"/>
</dbReference>
<proteinExistence type="inferred from homology"/>
<dbReference type="RefSeq" id="WP_196603558.1">
    <property type="nucleotide sequence ID" value="NZ_CP116940.1"/>
</dbReference>
<accession>A0ABT9Y5L9</accession>
<dbReference type="CDD" id="cd04181">
    <property type="entry name" value="NTP_transferase"/>
    <property type="match status" value="1"/>
</dbReference>
<evidence type="ECO:0000313" key="5">
    <source>
        <dbReference type="Proteomes" id="UP001239167"/>
    </source>
</evidence>
<gene>
    <name evidence="4" type="ORF">J2S01_000843</name>
</gene>
<dbReference type="Pfam" id="PF00483">
    <property type="entry name" value="NTP_transferase"/>
    <property type="match status" value="1"/>
</dbReference>
<evidence type="ECO:0000259" key="3">
    <source>
        <dbReference type="Pfam" id="PF25087"/>
    </source>
</evidence>
<evidence type="ECO:0000313" key="4">
    <source>
        <dbReference type="EMBL" id="MDQ0203136.1"/>
    </source>
</evidence>
<dbReference type="SUPFAM" id="SSF53448">
    <property type="entry name" value="Nucleotide-diphospho-sugar transferases"/>
    <property type="match status" value="1"/>
</dbReference>
<dbReference type="Proteomes" id="UP001239167">
    <property type="component" value="Unassembled WGS sequence"/>
</dbReference>
<feature type="domain" description="Mannose-1-phosphate guanyltransferase C-terminal" evidence="3">
    <location>
        <begin position="263"/>
        <end position="328"/>
    </location>
</feature>
<keyword evidence="4" id="KW-0808">Transferase</keyword>
<dbReference type="InterPro" id="IPR029044">
    <property type="entry name" value="Nucleotide-diphossugar_trans"/>
</dbReference>
<dbReference type="InterPro" id="IPR056729">
    <property type="entry name" value="GMPPB_C"/>
</dbReference>
<protein>
    <submittedName>
        <fullName evidence="4">Mannose-1-phosphate guanylyltransferase</fullName>
        <ecNumber evidence="4">2.7.7.13</ecNumber>
    </submittedName>
</protein>
<dbReference type="EMBL" id="JAUSUE010000004">
    <property type="protein sequence ID" value="MDQ0203136.1"/>
    <property type="molecule type" value="Genomic_DNA"/>
</dbReference>
<dbReference type="InterPro" id="IPR005835">
    <property type="entry name" value="NTP_transferase_dom"/>
</dbReference>
<dbReference type="InterPro" id="IPR050486">
    <property type="entry name" value="Mannose-1P_guanyltransferase"/>
</dbReference>
<dbReference type="EC" id="2.7.7.13" evidence="4"/>
<dbReference type="Pfam" id="PF25087">
    <property type="entry name" value="GMPPB_C"/>
    <property type="match status" value="1"/>
</dbReference>
<evidence type="ECO:0000259" key="2">
    <source>
        <dbReference type="Pfam" id="PF00483"/>
    </source>
</evidence>
<feature type="domain" description="Nucleotidyl transferase" evidence="2">
    <location>
        <begin position="2"/>
        <end position="233"/>
    </location>
</feature>
<comment type="caution">
    <text evidence="4">The sequence shown here is derived from an EMBL/GenBank/DDBJ whole genome shotgun (WGS) entry which is preliminary data.</text>
</comment>